<keyword evidence="10" id="KW-0238">DNA-binding</keyword>
<evidence type="ECO:0000256" key="7">
    <source>
        <dbReference type="ARBA" id="ARBA00022806"/>
    </source>
</evidence>
<keyword evidence="3" id="KW-0479">Metal-binding</keyword>
<keyword evidence="17" id="KW-1185">Reference proteome</keyword>
<comment type="similarity">
    <text evidence="2">Belongs to the SNF2/RAD54 helicase family.</text>
</comment>
<feature type="region of interest" description="Disordered" evidence="12">
    <location>
        <begin position="965"/>
        <end position="1000"/>
    </location>
</feature>
<evidence type="ECO:0000256" key="5">
    <source>
        <dbReference type="ARBA" id="ARBA00022771"/>
    </source>
</evidence>
<dbReference type="STRING" id="35128.B8CBA9"/>
<dbReference type="GO" id="GO:0140658">
    <property type="term" value="F:ATP-dependent chromatin remodeler activity"/>
    <property type="evidence" value="ECO:0000318"/>
    <property type="project" value="GO_Central"/>
</dbReference>
<keyword evidence="9" id="KW-0067">ATP-binding</keyword>
<dbReference type="InterPro" id="IPR000330">
    <property type="entry name" value="SNF2_N"/>
</dbReference>
<evidence type="ECO:0000259" key="14">
    <source>
        <dbReference type="PROSITE" id="PS51192"/>
    </source>
</evidence>
<keyword evidence="8" id="KW-0862">Zinc</keyword>
<dbReference type="PaxDb" id="35128-Thaps263996"/>
<dbReference type="RefSeq" id="XP_002293550.1">
    <property type="nucleotide sequence ID" value="XM_002293514.1"/>
</dbReference>
<keyword evidence="6" id="KW-0378">Hydrolase</keyword>
<dbReference type="Gene3D" id="3.40.50.10810">
    <property type="entry name" value="Tandem AAA-ATPase domain"/>
    <property type="match status" value="1"/>
</dbReference>
<evidence type="ECO:0000256" key="1">
    <source>
        <dbReference type="ARBA" id="ARBA00004123"/>
    </source>
</evidence>
<dbReference type="InterPro" id="IPR038718">
    <property type="entry name" value="SNF2-like_sf"/>
</dbReference>
<dbReference type="InterPro" id="IPR001650">
    <property type="entry name" value="Helicase_C-like"/>
</dbReference>
<dbReference type="GO" id="GO:0005634">
    <property type="term" value="C:nucleus"/>
    <property type="evidence" value="ECO:0000318"/>
    <property type="project" value="GO_Central"/>
</dbReference>
<dbReference type="GO" id="GO:0005524">
    <property type="term" value="F:ATP binding"/>
    <property type="evidence" value="ECO:0007669"/>
    <property type="project" value="UniProtKB-KW"/>
</dbReference>
<evidence type="ECO:0000259" key="15">
    <source>
        <dbReference type="PROSITE" id="PS51194"/>
    </source>
</evidence>
<dbReference type="PROSITE" id="PS51194">
    <property type="entry name" value="HELICASE_CTER"/>
    <property type="match status" value="1"/>
</dbReference>
<evidence type="ECO:0000256" key="10">
    <source>
        <dbReference type="ARBA" id="ARBA00023125"/>
    </source>
</evidence>
<dbReference type="GO" id="GO:0004386">
    <property type="term" value="F:helicase activity"/>
    <property type="evidence" value="ECO:0007669"/>
    <property type="project" value="UniProtKB-KW"/>
</dbReference>
<feature type="compositionally biased region" description="Basic and acidic residues" evidence="12">
    <location>
        <begin position="965"/>
        <end position="975"/>
    </location>
</feature>
<dbReference type="Pfam" id="PF00176">
    <property type="entry name" value="SNF2-rel_dom"/>
    <property type="match status" value="1"/>
</dbReference>
<evidence type="ECO:0000256" key="11">
    <source>
        <dbReference type="ARBA" id="ARBA00023242"/>
    </source>
</evidence>
<proteinExistence type="inferred from homology"/>
<reference evidence="16 17" key="1">
    <citation type="journal article" date="2004" name="Science">
        <title>The genome of the diatom Thalassiosira pseudonana: ecology, evolution, and metabolism.</title>
        <authorList>
            <person name="Armbrust E.V."/>
            <person name="Berges J.A."/>
            <person name="Bowler C."/>
            <person name="Green B.R."/>
            <person name="Martinez D."/>
            <person name="Putnam N.H."/>
            <person name="Zhou S."/>
            <person name="Allen A.E."/>
            <person name="Apt K.E."/>
            <person name="Bechner M."/>
            <person name="Brzezinski M.A."/>
            <person name="Chaal B.K."/>
            <person name="Chiovitti A."/>
            <person name="Davis A.K."/>
            <person name="Demarest M.S."/>
            <person name="Detter J.C."/>
            <person name="Glavina T."/>
            <person name="Goodstein D."/>
            <person name="Hadi M.Z."/>
            <person name="Hellsten U."/>
            <person name="Hildebrand M."/>
            <person name="Jenkins B.D."/>
            <person name="Jurka J."/>
            <person name="Kapitonov V.V."/>
            <person name="Kroger N."/>
            <person name="Lau W.W."/>
            <person name="Lane T.W."/>
            <person name="Larimer F.W."/>
            <person name="Lippmeier J.C."/>
            <person name="Lucas S."/>
            <person name="Medina M."/>
            <person name="Montsant A."/>
            <person name="Obornik M."/>
            <person name="Parker M.S."/>
            <person name="Palenik B."/>
            <person name="Pazour G.J."/>
            <person name="Richardson P.M."/>
            <person name="Rynearson T.A."/>
            <person name="Saito M.A."/>
            <person name="Schwartz D.C."/>
            <person name="Thamatrakoln K."/>
            <person name="Valentin K."/>
            <person name="Vardi A."/>
            <person name="Wilkerson F.P."/>
            <person name="Rokhsar D.S."/>
        </authorList>
    </citation>
    <scope>NUCLEOTIDE SEQUENCE [LARGE SCALE GENOMIC DNA]</scope>
    <source>
        <strain evidence="16 17">CCMP1335</strain>
    </source>
</reference>
<feature type="domain" description="Helicase C-terminal" evidence="15">
    <location>
        <begin position="634"/>
        <end position="809"/>
    </location>
</feature>
<name>B8CBA9_THAPS</name>
<evidence type="ECO:0000256" key="3">
    <source>
        <dbReference type="ARBA" id="ARBA00022723"/>
    </source>
</evidence>
<evidence type="ECO:0000256" key="12">
    <source>
        <dbReference type="SAM" id="MobiDB-lite"/>
    </source>
</evidence>
<keyword evidence="5" id="KW-0863">Zinc-finger</keyword>
<keyword evidence="4" id="KW-0547">Nucleotide-binding</keyword>
<dbReference type="Proteomes" id="UP000001449">
    <property type="component" value="Chromosome 13"/>
</dbReference>
<feature type="non-terminal residue" evidence="16">
    <location>
        <position position="1"/>
    </location>
</feature>
<dbReference type="InterPro" id="IPR044574">
    <property type="entry name" value="ARIP4-like"/>
</dbReference>
<dbReference type="HOGENOM" id="CLU_299896_0_0_1"/>
<dbReference type="GeneID" id="7453025"/>
<comment type="subcellular location">
    <subcellularLocation>
        <location evidence="1">Nucleus</location>
    </subcellularLocation>
</comment>
<dbReference type="InParanoid" id="B8CBA9"/>
<dbReference type="PANTHER" id="PTHR45797">
    <property type="entry name" value="RAD54-LIKE"/>
    <property type="match status" value="1"/>
</dbReference>
<accession>B8CBA9</accession>
<dbReference type="eggNOG" id="KOG1015">
    <property type="taxonomic scope" value="Eukaryota"/>
</dbReference>
<dbReference type="Pfam" id="PF07496">
    <property type="entry name" value="zf-CW"/>
    <property type="match status" value="1"/>
</dbReference>
<evidence type="ECO:0000256" key="8">
    <source>
        <dbReference type="ARBA" id="ARBA00022833"/>
    </source>
</evidence>
<dbReference type="SMART" id="SM00490">
    <property type="entry name" value="HELICc"/>
    <property type="match status" value="1"/>
</dbReference>
<dbReference type="KEGG" id="tps:THAPSDRAFT_263996"/>
<dbReference type="InterPro" id="IPR049730">
    <property type="entry name" value="SNF2/RAD54-like_C"/>
</dbReference>
<dbReference type="InterPro" id="IPR014001">
    <property type="entry name" value="Helicase_ATP-bd"/>
</dbReference>
<keyword evidence="7" id="KW-0347">Helicase</keyword>
<evidence type="ECO:0000256" key="2">
    <source>
        <dbReference type="ARBA" id="ARBA00007025"/>
    </source>
</evidence>
<feature type="domain" description="Helicase ATP-binding" evidence="14">
    <location>
        <begin position="247"/>
        <end position="438"/>
    </location>
</feature>
<dbReference type="PROSITE" id="PS51050">
    <property type="entry name" value="ZF_CW"/>
    <property type="match status" value="1"/>
</dbReference>
<feature type="domain" description="CW-type" evidence="13">
    <location>
        <begin position="820"/>
        <end position="875"/>
    </location>
</feature>
<dbReference type="PANTHER" id="PTHR45797:SF1">
    <property type="entry name" value="HELICASE ARIP4"/>
    <property type="match status" value="1"/>
</dbReference>
<feature type="region of interest" description="Disordered" evidence="12">
    <location>
        <begin position="551"/>
        <end position="584"/>
    </location>
</feature>
<keyword evidence="11" id="KW-0539">Nucleus</keyword>
<dbReference type="EMBL" id="CM000648">
    <property type="protein sequence ID" value="EED89286.1"/>
    <property type="molecule type" value="Genomic_DNA"/>
</dbReference>
<dbReference type="GO" id="GO:0008270">
    <property type="term" value="F:zinc ion binding"/>
    <property type="evidence" value="ECO:0007669"/>
    <property type="project" value="UniProtKB-KW"/>
</dbReference>
<dbReference type="AlphaFoldDB" id="B8CBA9"/>
<dbReference type="Pfam" id="PF00271">
    <property type="entry name" value="Helicase_C"/>
    <property type="match status" value="1"/>
</dbReference>
<evidence type="ECO:0000256" key="6">
    <source>
        <dbReference type="ARBA" id="ARBA00022801"/>
    </source>
</evidence>
<dbReference type="GO" id="GO:0006325">
    <property type="term" value="P:chromatin organization"/>
    <property type="evidence" value="ECO:0000318"/>
    <property type="project" value="GO_Central"/>
</dbReference>
<sequence length="1000" mass="112220">MEQIHNEIERYRKSWQRHAARCSDTIGHLQEELEGRNVSIDQFYKFRKEEKQRADGGSVGGGMDVGQVIYPQWKYEADMELGYKATNPNVYKLEPEDLNASCLNEIEDINTIEGAISQMKMNLKLHKDSINQWGSKTGTTEGDIEMFEKKSIKFEEFNLGDRIDFKALENKYLKDNYDGALDPLTPTSARGIIIGSDVAFEDSDIALPVNNCTSTVSICRPLAGLLKEHQVEGVKFCWDKICSELVNAKDESVRGAILAHSMGVGKSIQTVCLLHTLLTHPALSSNHIVQRALLVAPVNTLANWVAEWNKWIGVASGRNCPYIRFYLWDGKSKKEKIILDWYENGGVLVTASGRFTSASEGNDVKKANSDDIICKALFEPGPDIIVLDEAHTMIKSNTTNISKVLNQMKTRLRLSLTGTPLQNNLLEYYRMATWTKPSCLGKEASFIYKYQTPIMDGMSRDCTPTQAAVQEELSQELSGILAGFLHRCDNSVLSKVLPFKQEAIIRVRQSKVQVKLYREFRKYQREQGNSIGFFGQYHALRPVSNHPACLFSSDGKDGSRPNSPKGGDVTSQSKDKSDNADKPNVAPEKYAWVCDKSPDEDTDSGEKWYKSFVDRAEKSEMDIKAIENGGKIIVLLQIIAHCDSIGDKVVVFSQCLKTLSYVEEILQSPNWGGFQPFLPDYNGKQRLGGWEKGKEYLRIDGSVDARERGDLVDTFNTEAIAHSKVFLLSTQAGGLGINLVAANRVVLLDSHWNPAISDQAVHRCYRFGQTKPTFCYRLLAEGSMEEKIYSRAAAKSSLSDLVIDQKHPERSFTRREMDLLQQNDTWVQCDACYVYRMLPPDLPDEEADLPDMWYCKDNKWDPDRSFCEAPEQDSYWYANFWAAQKLSQSQQEGKQATVFDSASPADERRIEQGTQRDVVLQALIARSEGEASGTNGVTSSDQHVTKTWISKIDFSKDTILEHEAEVAKSPVKADKPNALSPTNGKNQAAFKALPTGKLDV</sequence>
<gene>
    <name evidence="16" type="ORF">THAPSDRAFT_263996</name>
</gene>
<organism evidence="16 17">
    <name type="scientific">Thalassiosira pseudonana</name>
    <name type="common">Marine diatom</name>
    <name type="synonym">Cyclotella nana</name>
    <dbReference type="NCBI Taxonomy" id="35128"/>
    <lineage>
        <taxon>Eukaryota</taxon>
        <taxon>Sar</taxon>
        <taxon>Stramenopiles</taxon>
        <taxon>Ochrophyta</taxon>
        <taxon>Bacillariophyta</taxon>
        <taxon>Coscinodiscophyceae</taxon>
        <taxon>Thalassiosirophycidae</taxon>
        <taxon>Thalassiosirales</taxon>
        <taxon>Thalassiosiraceae</taxon>
        <taxon>Thalassiosira</taxon>
    </lineage>
</organism>
<dbReference type="PROSITE" id="PS51192">
    <property type="entry name" value="HELICASE_ATP_BIND_1"/>
    <property type="match status" value="1"/>
</dbReference>
<dbReference type="GO" id="GO:0016887">
    <property type="term" value="F:ATP hydrolysis activity"/>
    <property type="evidence" value="ECO:0007669"/>
    <property type="project" value="InterPro"/>
</dbReference>
<dbReference type="SUPFAM" id="SSF52540">
    <property type="entry name" value="P-loop containing nucleoside triphosphate hydrolases"/>
    <property type="match status" value="2"/>
</dbReference>
<evidence type="ECO:0000313" key="16">
    <source>
        <dbReference type="EMBL" id="EED89286.1"/>
    </source>
</evidence>
<evidence type="ECO:0000313" key="17">
    <source>
        <dbReference type="Proteomes" id="UP000001449"/>
    </source>
</evidence>
<protein>
    <submittedName>
        <fullName evidence="16">Uncharacterized protein</fullName>
    </submittedName>
</protein>
<evidence type="ECO:0000259" key="13">
    <source>
        <dbReference type="PROSITE" id="PS51050"/>
    </source>
</evidence>
<dbReference type="CDD" id="cd18793">
    <property type="entry name" value="SF2_C_SNF"/>
    <property type="match status" value="1"/>
</dbReference>
<evidence type="ECO:0000256" key="4">
    <source>
        <dbReference type="ARBA" id="ARBA00022741"/>
    </source>
</evidence>
<reference evidence="16 17" key="2">
    <citation type="journal article" date="2008" name="Nature">
        <title>The Phaeodactylum genome reveals the evolutionary history of diatom genomes.</title>
        <authorList>
            <person name="Bowler C."/>
            <person name="Allen A.E."/>
            <person name="Badger J.H."/>
            <person name="Grimwood J."/>
            <person name="Jabbari K."/>
            <person name="Kuo A."/>
            <person name="Maheswari U."/>
            <person name="Martens C."/>
            <person name="Maumus F."/>
            <person name="Otillar R.P."/>
            <person name="Rayko E."/>
            <person name="Salamov A."/>
            <person name="Vandepoele K."/>
            <person name="Beszteri B."/>
            <person name="Gruber A."/>
            <person name="Heijde M."/>
            <person name="Katinka M."/>
            <person name="Mock T."/>
            <person name="Valentin K."/>
            <person name="Verret F."/>
            <person name="Berges J.A."/>
            <person name="Brownlee C."/>
            <person name="Cadoret J.P."/>
            <person name="Chiovitti A."/>
            <person name="Choi C.J."/>
            <person name="Coesel S."/>
            <person name="De Martino A."/>
            <person name="Detter J.C."/>
            <person name="Durkin C."/>
            <person name="Falciatore A."/>
            <person name="Fournet J."/>
            <person name="Haruta M."/>
            <person name="Huysman M.J."/>
            <person name="Jenkins B.D."/>
            <person name="Jiroutova K."/>
            <person name="Jorgensen R.E."/>
            <person name="Joubert Y."/>
            <person name="Kaplan A."/>
            <person name="Kroger N."/>
            <person name="Kroth P.G."/>
            <person name="La Roche J."/>
            <person name="Lindquist E."/>
            <person name="Lommer M."/>
            <person name="Martin-Jezequel V."/>
            <person name="Lopez P.J."/>
            <person name="Lucas S."/>
            <person name="Mangogna M."/>
            <person name="McGinnis K."/>
            <person name="Medlin L.K."/>
            <person name="Montsant A."/>
            <person name="Oudot-Le Secq M.P."/>
            <person name="Napoli C."/>
            <person name="Obornik M."/>
            <person name="Parker M.S."/>
            <person name="Petit J.L."/>
            <person name="Porcel B.M."/>
            <person name="Poulsen N."/>
            <person name="Robison M."/>
            <person name="Rychlewski L."/>
            <person name="Rynearson T.A."/>
            <person name="Schmutz J."/>
            <person name="Shapiro H."/>
            <person name="Siaut M."/>
            <person name="Stanley M."/>
            <person name="Sussman M.R."/>
            <person name="Taylor A.R."/>
            <person name="Vardi A."/>
            <person name="von Dassow P."/>
            <person name="Vyverman W."/>
            <person name="Willis A."/>
            <person name="Wyrwicz L.S."/>
            <person name="Rokhsar D.S."/>
            <person name="Weissenbach J."/>
            <person name="Armbrust E.V."/>
            <person name="Green B.R."/>
            <person name="Van de Peer Y."/>
            <person name="Grigoriev I.V."/>
        </authorList>
    </citation>
    <scope>NUCLEOTIDE SEQUENCE [LARGE SCALE GENOMIC DNA]</scope>
    <source>
        <strain evidence="16 17">CCMP1335</strain>
    </source>
</reference>
<dbReference type="GO" id="GO:0003677">
    <property type="term" value="F:DNA binding"/>
    <property type="evidence" value="ECO:0007669"/>
    <property type="project" value="UniProtKB-KW"/>
</dbReference>
<dbReference type="GO" id="GO:0003712">
    <property type="term" value="F:transcription coregulator activity"/>
    <property type="evidence" value="ECO:0000318"/>
    <property type="project" value="GO_Central"/>
</dbReference>
<dbReference type="SMART" id="SM00487">
    <property type="entry name" value="DEXDc"/>
    <property type="match status" value="1"/>
</dbReference>
<dbReference type="InterPro" id="IPR027417">
    <property type="entry name" value="P-loop_NTPase"/>
</dbReference>
<dbReference type="Gene3D" id="3.30.40.100">
    <property type="match status" value="1"/>
</dbReference>
<feature type="region of interest" description="Disordered" evidence="12">
    <location>
        <begin position="892"/>
        <end position="913"/>
    </location>
</feature>
<dbReference type="InterPro" id="IPR011124">
    <property type="entry name" value="Znf_CW"/>
</dbReference>
<dbReference type="Gene3D" id="3.40.50.300">
    <property type="entry name" value="P-loop containing nucleotide triphosphate hydrolases"/>
    <property type="match status" value="1"/>
</dbReference>
<evidence type="ECO:0000256" key="9">
    <source>
        <dbReference type="ARBA" id="ARBA00022840"/>
    </source>
</evidence>